<proteinExistence type="predicted"/>
<dbReference type="InterPro" id="IPR000792">
    <property type="entry name" value="Tscrpt_reg_LuxR_C"/>
</dbReference>
<dbReference type="SUPFAM" id="SSF46894">
    <property type="entry name" value="C-terminal effector domain of the bipartite response regulators"/>
    <property type="match status" value="1"/>
</dbReference>
<dbReference type="PROSITE" id="PS50043">
    <property type="entry name" value="HTH_LUXR_2"/>
    <property type="match status" value="1"/>
</dbReference>
<dbReference type="PRINTS" id="PR00038">
    <property type="entry name" value="HTHLUXR"/>
</dbReference>
<comment type="caution">
    <text evidence="3">The sequence shown here is derived from an EMBL/GenBank/DDBJ whole genome shotgun (WGS) entry which is preliminary data.</text>
</comment>
<dbReference type="InterPro" id="IPR036388">
    <property type="entry name" value="WH-like_DNA-bd_sf"/>
</dbReference>
<gene>
    <name evidence="3" type="ORF">GSF22_27040</name>
</gene>
<dbReference type="Proteomes" id="UP000823521">
    <property type="component" value="Unassembled WGS sequence"/>
</dbReference>
<feature type="domain" description="HTH luxR-type" evidence="2">
    <location>
        <begin position="85"/>
        <end position="150"/>
    </location>
</feature>
<accession>A0ABS3VYK3</accession>
<dbReference type="SUPFAM" id="SSF46785">
    <property type="entry name" value="Winged helix' DNA-binding domain"/>
    <property type="match status" value="1"/>
</dbReference>
<sequence>MANDLDITQVYLLLHSGPPYSPEEIAEALDGDLASVHRCLDLLGEIGMLRASSVPGRLTVIRPEVGITVLLSRVEANAARAARQAPTTTLSMTEREREVLRLLAQGCTDESVARSLGVSLRTARRIAADLMVRLGARSRFQAGLMVSRVLTDQSRTRPTRAWPPQANAV</sequence>
<reference evidence="3 4" key="1">
    <citation type="submission" date="2019-12" db="EMBL/GenBank/DDBJ databases">
        <title>Whole genome sequencing of endophytic Actinobacterium Micromonospora sp. MPMI6T.</title>
        <authorList>
            <person name="Evv R."/>
            <person name="Podile A.R."/>
        </authorList>
    </citation>
    <scope>NUCLEOTIDE SEQUENCE [LARGE SCALE GENOMIC DNA]</scope>
    <source>
        <strain evidence="3 4">MPMI6</strain>
    </source>
</reference>
<name>A0ABS3VYK3_MICEH</name>
<keyword evidence="1" id="KW-0238">DNA-binding</keyword>
<evidence type="ECO:0000313" key="3">
    <source>
        <dbReference type="EMBL" id="MBO4209617.1"/>
    </source>
</evidence>
<evidence type="ECO:0000313" key="4">
    <source>
        <dbReference type="Proteomes" id="UP000823521"/>
    </source>
</evidence>
<dbReference type="InterPro" id="IPR036390">
    <property type="entry name" value="WH_DNA-bd_sf"/>
</dbReference>
<dbReference type="InterPro" id="IPR039420">
    <property type="entry name" value="WalR-like"/>
</dbReference>
<dbReference type="SMART" id="SM00421">
    <property type="entry name" value="HTH_LUXR"/>
    <property type="match status" value="1"/>
</dbReference>
<evidence type="ECO:0000256" key="1">
    <source>
        <dbReference type="ARBA" id="ARBA00023125"/>
    </source>
</evidence>
<dbReference type="InterPro" id="IPR016032">
    <property type="entry name" value="Sig_transdc_resp-reg_C-effctor"/>
</dbReference>
<dbReference type="EMBL" id="WVUH01000324">
    <property type="protein sequence ID" value="MBO4209617.1"/>
    <property type="molecule type" value="Genomic_DNA"/>
</dbReference>
<dbReference type="CDD" id="cd06170">
    <property type="entry name" value="LuxR_C_like"/>
    <property type="match status" value="1"/>
</dbReference>
<protein>
    <recommendedName>
        <fullName evidence="2">HTH luxR-type domain-containing protein</fullName>
    </recommendedName>
</protein>
<dbReference type="PANTHER" id="PTHR43214">
    <property type="entry name" value="TWO-COMPONENT RESPONSE REGULATOR"/>
    <property type="match status" value="1"/>
</dbReference>
<dbReference type="RefSeq" id="WP_208816577.1">
    <property type="nucleotide sequence ID" value="NZ_WVUH01000324.1"/>
</dbReference>
<evidence type="ECO:0000259" key="2">
    <source>
        <dbReference type="PROSITE" id="PS50043"/>
    </source>
</evidence>
<keyword evidence="4" id="KW-1185">Reference proteome</keyword>
<dbReference type="Pfam" id="PF00196">
    <property type="entry name" value="GerE"/>
    <property type="match status" value="1"/>
</dbReference>
<organism evidence="3 4">
    <name type="scientific">Micromonospora echinofusca</name>
    <dbReference type="NCBI Taxonomy" id="47858"/>
    <lineage>
        <taxon>Bacteria</taxon>
        <taxon>Bacillati</taxon>
        <taxon>Actinomycetota</taxon>
        <taxon>Actinomycetes</taxon>
        <taxon>Micromonosporales</taxon>
        <taxon>Micromonosporaceae</taxon>
        <taxon>Micromonospora</taxon>
    </lineage>
</organism>
<dbReference type="Gene3D" id="1.10.10.10">
    <property type="entry name" value="Winged helix-like DNA-binding domain superfamily/Winged helix DNA-binding domain"/>
    <property type="match status" value="1"/>
</dbReference>